<sequence length="528" mass="58324">MSSLDFKPLPLQEGVFVRSLYGFERLTAAAAEYAGYGHLFMWNHVNFKATNLSPPVLVDLVRAAWIHMRFVLPWVACKTSADEKDAWFYAYKTPSSADAVTKWAVETVFWSDDSRSKAEWEEVLKNNYWKANEGRQSMELHLARAPSEGGYFLMVSAGHWLIDARGLLTVMDLLFKNLQLEMQGVADPISSLNWGQEVVRLPSANVQAIGQAAQETDEASQQVMLPPPNPDSAPPFSCPAFETPRWEGLPSLQATIQLGKDETAVLKATCKLHKATVTAGLMSILILADIEMGLRVASAQKDKDACKNLLEHFNTAELYLFNFNLTDRRSLLPPNKLVAGMGPGSFGNFFCATAPTMHNMAFIRKCIEIEHDGNATATVQGTGFWNSVVADTTGQLKALKDAGSNPEAYIAMEHMMDSIVPSIGPLCAPGIGCSSIGRVSSLGLMDEFVPSRATADPCTPFVVEDLSIAIRATGAEFMGKIVFFLEYDERLNIHIIGSPRWHRPDSWLRLEACVRRLIRESVRSEDVV</sequence>
<comment type="caution">
    <text evidence="1">The sequence shown here is derived from an EMBL/GenBank/DDBJ whole genome shotgun (WGS) entry which is preliminary data.</text>
</comment>
<accession>A0A8H4VM82</accession>
<evidence type="ECO:0000313" key="2">
    <source>
        <dbReference type="Proteomes" id="UP000521872"/>
    </source>
</evidence>
<keyword evidence="2" id="KW-1185">Reference proteome</keyword>
<dbReference type="PANTHER" id="PTHR42034:SF1">
    <property type="entry name" value="CONDENSATION DOMAIN-CONTAINING PROTEIN"/>
    <property type="match status" value="1"/>
</dbReference>
<evidence type="ECO:0000313" key="1">
    <source>
        <dbReference type="EMBL" id="KAF4613245.1"/>
    </source>
</evidence>
<dbReference type="PANTHER" id="PTHR42034">
    <property type="entry name" value="CHROMOSOME 7, WHOLE GENOME SHOTGUN SEQUENCE-RELATED"/>
    <property type="match status" value="1"/>
</dbReference>
<organism evidence="1 2">
    <name type="scientific">Agrocybe pediades</name>
    <dbReference type="NCBI Taxonomy" id="84607"/>
    <lineage>
        <taxon>Eukaryota</taxon>
        <taxon>Fungi</taxon>
        <taxon>Dikarya</taxon>
        <taxon>Basidiomycota</taxon>
        <taxon>Agaricomycotina</taxon>
        <taxon>Agaricomycetes</taxon>
        <taxon>Agaricomycetidae</taxon>
        <taxon>Agaricales</taxon>
        <taxon>Agaricineae</taxon>
        <taxon>Strophariaceae</taxon>
        <taxon>Agrocybe</taxon>
    </lineage>
</organism>
<protein>
    <submittedName>
        <fullName evidence="1">Uncharacterized protein</fullName>
    </submittedName>
</protein>
<dbReference type="EMBL" id="JAACJL010000046">
    <property type="protein sequence ID" value="KAF4613245.1"/>
    <property type="molecule type" value="Genomic_DNA"/>
</dbReference>
<dbReference type="InterPro" id="IPR023213">
    <property type="entry name" value="CAT-like_dom_sf"/>
</dbReference>
<name>A0A8H4VM82_9AGAR</name>
<dbReference type="AlphaFoldDB" id="A0A8H4VM82"/>
<proteinExistence type="predicted"/>
<reference evidence="1 2" key="1">
    <citation type="submission" date="2019-12" db="EMBL/GenBank/DDBJ databases">
        <authorList>
            <person name="Floudas D."/>
            <person name="Bentzer J."/>
            <person name="Ahren D."/>
            <person name="Johansson T."/>
            <person name="Persson P."/>
            <person name="Tunlid A."/>
        </authorList>
    </citation>
    <scope>NUCLEOTIDE SEQUENCE [LARGE SCALE GENOMIC DNA]</scope>
    <source>
        <strain evidence="1 2">CBS 102.39</strain>
    </source>
</reference>
<dbReference type="Gene3D" id="3.30.559.10">
    <property type="entry name" value="Chloramphenicol acetyltransferase-like domain"/>
    <property type="match status" value="1"/>
</dbReference>
<dbReference type="Proteomes" id="UP000521872">
    <property type="component" value="Unassembled WGS sequence"/>
</dbReference>
<gene>
    <name evidence="1" type="ORF">D9613_010775</name>
</gene>